<reference evidence="2" key="1">
    <citation type="submission" date="2020-03" db="EMBL/GenBank/DDBJ databases">
        <title>Hybrid Assembly of Korean Phytophthora infestans isolates.</title>
        <authorList>
            <person name="Prokchorchik M."/>
            <person name="Lee Y."/>
            <person name="Seo J."/>
            <person name="Cho J.-H."/>
            <person name="Park Y.-E."/>
            <person name="Jang D.-C."/>
            <person name="Im J.-S."/>
            <person name="Choi J.-G."/>
            <person name="Park H.-J."/>
            <person name="Lee G.-B."/>
            <person name="Lee Y.-G."/>
            <person name="Hong S.-Y."/>
            <person name="Cho K."/>
            <person name="Sohn K.H."/>
        </authorList>
    </citation>
    <scope>NUCLEOTIDE SEQUENCE</scope>
    <source>
        <strain evidence="2">KR_2_A2</strain>
    </source>
</reference>
<gene>
    <name evidence="2" type="ORF">GN958_ATG00017</name>
    <name evidence="1" type="ORF">GN958_ATG01160</name>
</gene>
<name>A0A8S9VGY8_PHYIN</name>
<dbReference type="EMBL" id="JAACNO010000143">
    <property type="protein sequence ID" value="KAF4149646.1"/>
    <property type="molecule type" value="Genomic_DNA"/>
</dbReference>
<comment type="caution">
    <text evidence="2">The sequence shown here is derived from an EMBL/GenBank/DDBJ whole genome shotgun (WGS) entry which is preliminary data.</text>
</comment>
<evidence type="ECO:0000313" key="1">
    <source>
        <dbReference type="EMBL" id="KAF4149646.1"/>
    </source>
</evidence>
<dbReference type="AlphaFoldDB" id="A0A8S9VGY8"/>
<evidence type="ECO:0000313" key="2">
    <source>
        <dbReference type="EMBL" id="KAF4150794.1"/>
    </source>
</evidence>
<evidence type="ECO:0000313" key="3">
    <source>
        <dbReference type="Proteomes" id="UP000704712"/>
    </source>
</evidence>
<organism evidence="2 3">
    <name type="scientific">Phytophthora infestans</name>
    <name type="common">Potato late blight agent</name>
    <name type="synonym">Botrytis infestans</name>
    <dbReference type="NCBI Taxonomy" id="4787"/>
    <lineage>
        <taxon>Eukaryota</taxon>
        <taxon>Sar</taxon>
        <taxon>Stramenopiles</taxon>
        <taxon>Oomycota</taxon>
        <taxon>Peronosporomycetes</taxon>
        <taxon>Peronosporales</taxon>
        <taxon>Peronosporaceae</taxon>
        <taxon>Phytophthora</taxon>
    </lineage>
</organism>
<proteinExistence type="predicted"/>
<accession>A0A8S9VGY8</accession>
<sequence length="69" mass="7410">MVILVDAAIGFCSHFLDLVDSTGVDHHRVLAGAAARVLPQGFQARPIDIRARGDGCGGRCVHCRELLRV</sequence>
<dbReference type="Proteomes" id="UP000704712">
    <property type="component" value="Unassembled WGS sequence"/>
</dbReference>
<dbReference type="EMBL" id="JAACNO010000007">
    <property type="protein sequence ID" value="KAF4150794.1"/>
    <property type="molecule type" value="Genomic_DNA"/>
</dbReference>
<protein>
    <submittedName>
        <fullName evidence="2">Uncharacterized protein</fullName>
    </submittedName>
</protein>